<protein>
    <submittedName>
        <fullName evidence="2">Uncharacterized protein m799L</fullName>
    </submittedName>
</protein>
<proteinExistence type="predicted"/>
<reference evidence="2 3" key="1">
    <citation type="journal article" date="2007" name="Virology">
        <title>Sequence and annotation of the 314-kb MT325 and the 321-kb FR483 viruses that infect Chlorella Pbi.</title>
        <authorList>
            <person name="Fitzgerald L.A."/>
            <person name="Graves M.V."/>
            <person name="Li X."/>
            <person name="Feldblyum T."/>
            <person name="Hartigan J."/>
            <person name="Van Etten J.L."/>
        </authorList>
    </citation>
    <scope>NUCLEOTIDE SEQUENCE [LARGE SCALE GENOMIC DNA]</scope>
    <source>
        <strain evidence="2 3">MT325</strain>
    </source>
</reference>
<dbReference type="EMBL" id="DQ491001">
    <property type="protein sequence ID" value="ABT14353.1"/>
    <property type="molecule type" value="Genomic_DNA"/>
</dbReference>
<accession>A7IVH9</accession>
<evidence type="ECO:0000256" key="1">
    <source>
        <dbReference type="SAM" id="MobiDB-lite"/>
    </source>
</evidence>
<gene>
    <name evidence="2" type="primary">m799L</name>
    <name evidence="2" type="ORF">MT325_m799L</name>
</gene>
<name>A7IVH9_PBCVM</name>
<feature type="region of interest" description="Disordered" evidence="1">
    <location>
        <begin position="85"/>
        <end position="110"/>
    </location>
</feature>
<dbReference type="Proteomes" id="UP000246715">
    <property type="component" value="Segment"/>
</dbReference>
<organismHost>
    <name type="scientific">Paramecium bursaria</name>
    <dbReference type="NCBI Taxonomy" id="74790"/>
</organismHost>
<evidence type="ECO:0000313" key="3">
    <source>
        <dbReference type="Proteomes" id="UP000246715"/>
    </source>
</evidence>
<sequence>MNPAGHTAVDVAGEELPPFKFGYAPLHCMHWRTPPSGSPQFSPVSFQPSLHFHVAPPSGVSLGLYKQSYDVSSSILPYVSIAGSSSSAFKPSTTPKSYASSMAAEQLHVS</sequence>
<organism evidence="2 3">
    <name type="scientific">Paramecium bursaria Chlorella virus MT325</name>
    <name type="common">PBCV-MT325</name>
    <dbReference type="NCBI Taxonomy" id="346932"/>
    <lineage>
        <taxon>Viruses</taxon>
        <taxon>Varidnaviria</taxon>
        <taxon>Bamfordvirae</taxon>
        <taxon>Nucleocytoviricota</taxon>
        <taxon>Megaviricetes</taxon>
        <taxon>Algavirales</taxon>
        <taxon>Phycodnaviridae</taxon>
        <taxon>Chlorovirus</taxon>
        <taxon>Chlorovirus conductrix</taxon>
        <taxon>Paramecium bursaria Chlorella virus A1</taxon>
    </lineage>
</organism>
<feature type="compositionally biased region" description="Polar residues" evidence="1">
    <location>
        <begin position="85"/>
        <end position="100"/>
    </location>
</feature>
<evidence type="ECO:0000313" key="2">
    <source>
        <dbReference type="EMBL" id="ABT14353.1"/>
    </source>
</evidence>